<evidence type="ECO:0000256" key="2">
    <source>
        <dbReference type="ARBA" id="ARBA00022485"/>
    </source>
</evidence>
<feature type="compositionally biased region" description="Basic residues" evidence="7">
    <location>
        <begin position="413"/>
        <end position="427"/>
    </location>
</feature>
<organism evidence="10 11">
    <name type="scientific">Strigomonas culicis</name>
    <dbReference type="NCBI Taxonomy" id="28005"/>
    <lineage>
        <taxon>Eukaryota</taxon>
        <taxon>Discoba</taxon>
        <taxon>Euglenozoa</taxon>
        <taxon>Kinetoplastea</taxon>
        <taxon>Metakinetoplastina</taxon>
        <taxon>Trypanosomatida</taxon>
        <taxon>Trypanosomatidae</taxon>
        <taxon>Strigomonadinae</taxon>
        <taxon>Strigomonas</taxon>
    </lineage>
</organism>
<keyword evidence="4" id="KW-0408">Iron</keyword>
<reference evidence="10 11" key="1">
    <citation type="journal article" date="2013" name="PLoS ONE">
        <title>Predicting the Proteins of Angomonas deanei, Strigomonas culicis and Their Respective Endosymbionts Reveals New Aspects of the Trypanosomatidae Family.</title>
        <authorList>
            <person name="Motta M.C."/>
            <person name="Martins A.C."/>
            <person name="de Souza S.S."/>
            <person name="Catta-Preta C.M."/>
            <person name="Silva R."/>
            <person name="Klein C.C."/>
            <person name="de Almeida L.G."/>
            <person name="de Lima Cunha O."/>
            <person name="Ciapina L.P."/>
            <person name="Brocchi M."/>
            <person name="Colabardini A.C."/>
            <person name="de Araujo Lima B."/>
            <person name="Machado C.R."/>
            <person name="de Almeida Soares C.M."/>
            <person name="Probst C.M."/>
            <person name="de Menezes C.B."/>
            <person name="Thompson C.E."/>
            <person name="Bartholomeu D.C."/>
            <person name="Gradia D.F."/>
            <person name="Pavoni D.P."/>
            <person name="Grisard E.C."/>
            <person name="Fantinatti-Garboggini F."/>
            <person name="Marchini F.K."/>
            <person name="Rodrigues-Luiz G.F."/>
            <person name="Wagner G."/>
            <person name="Goldman G.H."/>
            <person name="Fietto J.L."/>
            <person name="Elias M.C."/>
            <person name="Goldman M.H."/>
            <person name="Sagot M.F."/>
            <person name="Pereira M."/>
            <person name="Stoco P.H."/>
            <person name="de Mendonca-Neto R.P."/>
            <person name="Teixeira S.M."/>
            <person name="Maciel T.E."/>
            <person name="de Oliveira Mendes T.A."/>
            <person name="Urmenyi T.P."/>
            <person name="de Souza W."/>
            <person name="Schenkman S."/>
            <person name="de Vasconcelos A.T."/>
        </authorList>
    </citation>
    <scope>NUCLEOTIDE SEQUENCE [LARGE SCALE GENOMIC DNA]</scope>
</reference>
<feature type="compositionally biased region" description="Basic and acidic residues" evidence="7">
    <location>
        <begin position="292"/>
        <end position="311"/>
    </location>
</feature>
<dbReference type="AlphaFoldDB" id="S9U4F5"/>
<dbReference type="PANTHER" id="PTHR30389:SF16">
    <property type="entry name" value="FUMARATE HYDRATASE 2"/>
    <property type="match status" value="1"/>
</dbReference>
<dbReference type="Pfam" id="PF05681">
    <property type="entry name" value="Fumerase"/>
    <property type="match status" value="1"/>
</dbReference>
<feature type="region of interest" description="Disordered" evidence="7">
    <location>
        <begin position="243"/>
        <end position="435"/>
    </location>
</feature>
<dbReference type="GO" id="GO:0046872">
    <property type="term" value="F:metal ion binding"/>
    <property type="evidence" value="ECO:0007669"/>
    <property type="project" value="UniProtKB-KW"/>
</dbReference>
<evidence type="ECO:0000256" key="5">
    <source>
        <dbReference type="ARBA" id="ARBA00023014"/>
    </source>
</evidence>
<evidence type="ECO:0000256" key="3">
    <source>
        <dbReference type="ARBA" id="ARBA00022723"/>
    </source>
</evidence>
<feature type="compositionally biased region" description="Pro residues" evidence="7">
    <location>
        <begin position="326"/>
        <end position="335"/>
    </location>
</feature>
<keyword evidence="11" id="KW-1185">Reference proteome</keyword>
<evidence type="ECO:0000313" key="9">
    <source>
        <dbReference type="EMBL" id="EPY21250.1"/>
    </source>
</evidence>
<keyword evidence="3" id="KW-0479">Metal-binding</keyword>
<dbReference type="Proteomes" id="UP000015354">
    <property type="component" value="Unassembled WGS sequence"/>
</dbReference>
<evidence type="ECO:0000313" key="10">
    <source>
        <dbReference type="EMBL" id="EPY23828.1"/>
    </source>
</evidence>
<evidence type="ECO:0000313" key="11">
    <source>
        <dbReference type="Proteomes" id="UP000015354"/>
    </source>
</evidence>
<comment type="similarity">
    <text evidence="1">Belongs to the class-I fumarase family.</text>
</comment>
<evidence type="ECO:0000256" key="6">
    <source>
        <dbReference type="ARBA" id="ARBA00023239"/>
    </source>
</evidence>
<name>S9U4F5_9TRYP</name>
<comment type="caution">
    <text evidence="10">The sequence shown here is derived from an EMBL/GenBank/DDBJ whole genome shotgun (WGS) entry which is preliminary data.</text>
</comment>
<dbReference type="InterPro" id="IPR051208">
    <property type="entry name" value="Class-I_Fumarase/Tartrate_DH"/>
</dbReference>
<feature type="compositionally biased region" description="Basic residues" evidence="7">
    <location>
        <begin position="358"/>
        <end position="376"/>
    </location>
</feature>
<dbReference type="EMBL" id="ATMH01007436">
    <property type="protein sequence ID" value="EPY23828.1"/>
    <property type="molecule type" value="Genomic_DNA"/>
</dbReference>
<protein>
    <submittedName>
        <fullName evidence="10">Fumarate hydratase, class I</fullName>
    </submittedName>
</protein>
<gene>
    <name evidence="10" type="ORF">STCU_07436</name>
    <name evidence="9" type="ORF">STCU_08634</name>
</gene>
<evidence type="ECO:0000256" key="1">
    <source>
        <dbReference type="ARBA" id="ARBA00008876"/>
    </source>
</evidence>
<keyword evidence="5" id="KW-0411">Iron-sulfur</keyword>
<keyword evidence="6" id="KW-0456">Lyase</keyword>
<dbReference type="PANTHER" id="PTHR30389">
    <property type="entry name" value="FUMARATE HYDRATASE-RELATED"/>
    <property type="match status" value="1"/>
</dbReference>
<dbReference type="EMBL" id="ATMH01008634">
    <property type="protein sequence ID" value="EPY21250.1"/>
    <property type="molecule type" value="Genomic_DNA"/>
</dbReference>
<feature type="compositionally biased region" description="Basic residues" evidence="7">
    <location>
        <begin position="339"/>
        <end position="348"/>
    </location>
</feature>
<sequence>MIKHLCEECELACHGDGMTDIEDTKARPDDFTYAPIFRPHDPKHEEFEYYKMEGSEQWVSEVDVMGRKVLQVQPEALTAVAHQAFSDVHHYFRRDHLEGWRHVLDDPEASDNDRYVARTLLHNACIASGLIMPSCQDTGTAIVLGKRGELCWTGGEDEALLSKGIWECYTHHNLRYSQTAALDMFKECNTGNNLPAQLDLLAVPGNEYEFMFVAKGGGSANKSYLYQQTKALLNPKSPARLCAGEAEDPRHRGLPAVPHRPRHWRHERRDDDEDGEAGQLPLLRLAAHHRRQDGPRLPRHGVGGDRHEHRAGERHRRPVWRQVLCPPGPRDPPAAPRRVLPRRPRRVLQRGPPDPRAHQHGGRLHRAAHPRPRRVPPGRPQRRDERRVRHGGPRAAHDGDPQAAQPVPDRHAPHAQRHPHRRPRHRAREGDGDAR</sequence>
<dbReference type="GO" id="GO:0016829">
    <property type="term" value="F:lyase activity"/>
    <property type="evidence" value="ECO:0007669"/>
    <property type="project" value="UniProtKB-KW"/>
</dbReference>
<evidence type="ECO:0000256" key="7">
    <source>
        <dbReference type="SAM" id="MobiDB-lite"/>
    </source>
</evidence>
<proteinExistence type="inferred from homology"/>
<accession>S9U4F5</accession>
<reference evidence="10" key="2">
    <citation type="submission" date="2013-03" db="EMBL/GenBank/DDBJ databases">
        <authorList>
            <person name="Motta M.C.M."/>
            <person name="Martins A.C.A."/>
            <person name="Preta C.M.C.C."/>
            <person name="Silva R."/>
            <person name="de Souza S.S."/>
            <person name="Klein C.C."/>
            <person name="de Almeida L.G.P."/>
            <person name="Cunha O.L."/>
            <person name="Colabardini A.C."/>
            <person name="Lima B.A."/>
            <person name="Machado C.R."/>
            <person name="Soares C.M.A."/>
            <person name="de Menezes C.B.A."/>
            <person name="Bartolomeu D.C."/>
            <person name="Grisard E.C."/>
            <person name="Fantinatti-Garboggini F."/>
            <person name="Rodrigues-Luiz G.F."/>
            <person name="Wagner G."/>
            <person name="Goldman G.H."/>
            <person name="Fietto J.L.R."/>
            <person name="Ciapina L.P."/>
            <person name="Brocchi M."/>
            <person name="Elias M.C."/>
            <person name="Goldman M.H.S."/>
            <person name="Sagot M.-F."/>
            <person name="Pereira M."/>
            <person name="Stoco P.H."/>
            <person name="Teixeira S.M.R."/>
            <person name="de Mendonca-Neto R.P."/>
            <person name="Maciel T.E.F."/>
            <person name="Mendes T.A.O."/>
            <person name="Urmenyi T.P."/>
            <person name="Teixeira M.M.G."/>
            <person name="de Camargo E.F.P."/>
            <person name="de Sousa W."/>
            <person name="Schenkman S."/>
            <person name="de Vasconcelos A.T.R."/>
        </authorList>
    </citation>
    <scope>NUCLEOTIDE SEQUENCE</scope>
</reference>
<feature type="domain" description="Fe-S hydro-lyase tartrate dehydratase alpha-type catalytic" evidence="8">
    <location>
        <begin position="80"/>
        <end position="235"/>
    </location>
</feature>
<keyword evidence="2" id="KW-0004">4Fe-4S</keyword>
<evidence type="ECO:0000256" key="4">
    <source>
        <dbReference type="ARBA" id="ARBA00023004"/>
    </source>
</evidence>
<evidence type="ECO:0000259" key="8">
    <source>
        <dbReference type="Pfam" id="PF05681"/>
    </source>
</evidence>
<dbReference type="InterPro" id="IPR004646">
    <property type="entry name" value="Fe-S_hydro-lyase_TtdA-typ_cat"/>
</dbReference>
<dbReference type="OrthoDB" id="411469at2759"/>
<dbReference type="GO" id="GO:0051539">
    <property type="term" value="F:4 iron, 4 sulfur cluster binding"/>
    <property type="evidence" value="ECO:0007669"/>
    <property type="project" value="UniProtKB-KW"/>
</dbReference>